<accession>A0A7J0GUM1</accession>
<protein>
    <submittedName>
        <fullName evidence="2">Uncharacterized protein</fullName>
    </submittedName>
</protein>
<keyword evidence="3" id="KW-1185">Reference proteome</keyword>
<proteinExistence type="predicted"/>
<gene>
    <name evidence="2" type="ORF">Acr_24g0006820</name>
</gene>
<feature type="region of interest" description="Disordered" evidence="1">
    <location>
        <begin position="134"/>
        <end position="156"/>
    </location>
</feature>
<reference evidence="2 3" key="1">
    <citation type="submission" date="2019-07" db="EMBL/GenBank/DDBJ databases">
        <title>De Novo Assembly of kiwifruit Actinidia rufa.</title>
        <authorList>
            <person name="Sugita-Konishi S."/>
            <person name="Sato K."/>
            <person name="Mori E."/>
            <person name="Abe Y."/>
            <person name="Kisaki G."/>
            <person name="Hamano K."/>
            <person name="Suezawa K."/>
            <person name="Otani M."/>
            <person name="Fukuda T."/>
            <person name="Manabe T."/>
            <person name="Gomi K."/>
            <person name="Tabuchi M."/>
            <person name="Akimitsu K."/>
            <person name="Kataoka I."/>
        </authorList>
    </citation>
    <scope>NUCLEOTIDE SEQUENCE [LARGE SCALE GENOMIC DNA]</scope>
    <source>
        <strain evidence="3">cv. Fuchu</strain>
    </source>
</reference>
<feature type="compositionally biased region" description="Basic and acidic residues" evidence="1">
    <location>
        <begin position="1"/>
        <end position="19"/>
    </location>
</feature>
<evidence type="ECO:0000313" key="2">
    <source>
        <dbReference type="EMBL" id="GFZ14492.1"/>
    </source>
</evidence>
<feature type="compositionally biased region" description="Basic and acidic residues" evidence="1">
    <location>
        <begin position="138"/>
        <end position="156"/>
    </location>
</feature>
<feature type="region of interest" description="Disordered" evidence="1">
    <location>
        <begin position="1"/>
        <end position="33"/>
    </location>
</feature>
<comment type="caution">
    <text evidence="2">The sequence shown here is derived from an EMBL/GenBank/DDBJ whole genome shotgun (WGS) entry which is preliminary data.</text>
</comment>
<dbReference type="EMBL" id="BJWL01000024">
    <property type="protein sequence ID" value="GFZ14492.1"/>
    <property type="molecule type" value="Genomic_DNA"/>
</dbReference>
<dbReference type="Proteomes" id="UP000585474">
    <property type="component" value="Unassembled WGS sequence"/>
</dbReference>
<dbReference type="AlphaFoldDB" id="A0A7J0GUM1"/>
<evidence type="ECO:0000313" key="3">
    <source>
        <dbReference type="Proteomes" id="UP000585474"/>
    </source>
</evidence>
<organism evidence="2 3">
    <name type="scientific">Actinidia rufa</name>
    <dbReference type="NCBI Taxonomy" id="165716"/>
    <lineage>
        <taxon>Eukaryota</taxon>
        <taxon>Viridiplantae</taxon>
        <taxon>Streptophyta</taxon>
        <taxon>Embryophyta</taxon>
        <taxon>Tracheophyta</taxon>
        <taxon>Spermatophyta</taxon>
        <taxon>Magnoliopsida</taxon>
        <taxon>eudicotyledons</taxon>
        <taxon>Gunneridae</taxon>
        <taxon>Pentapetalae</taxon>
        <taxon>asterids</taxon>
        <taxon>Ericales</taxon>
        <taxon>Actinidiaceae</taxon>
        <taxon>Actinidia</taxon>
    </lineage>
</organism>
<name>A0A7J0GUM1_9ERIC</name>
<sequence length="282" mass="30648">MSSKTDEVTRLPASPREDPSSSEGSPLADPLPLIERGQLGGPLRAILGAGVLRVPRSWGTPSKCCNKPPILFEAEQERFDKILSSVKEGDLYSVKVVLNSKSFFRSFGLNYKLMAYSGEDNAENKLVGNAAQVVGDEGESHHSRDEHPRGDHSRDGSIEYIAMSKGQICRSSPKWKKEVGPSVPPRWLSDIEQNGEQGLMLVVAPEEGTLANLGDVLGFNTSMLQNPAMAEKLLKGVIPPFDKEEVVVLASSLARRGRELKEGAMTQQARANLVGTEILQAQ</sequence>
<evidence type="ECO:0000256" key="1">
    <source>
        <dbReference type="SAM" id="MobiDB-lite"/>
    </source>
</evidence>